<dbReference type="EMBL" id="AYLP01001012">
    <property type="protein sequence ID" value="ESS55120.1"/>
    <property type="molecule type" value="Genomic_DNA"/>
</dbReference>
<evidence type="ECO:0000313" key="2">
    <source>
        <dbReference type="Proteomes" id="UP000017861"/>
    </source>
</evidence>
<gene>
    <name evidence="1" type="ORF">TCDM_13426</name>
</gene>
<name>V5A2W4_TRYCR</name>
<dbReference type="AlphaFoldDB" id="V5A2W4"/>
<dbReference type="VEuPathDB" id="TriTrypDB:TCDM_13426"/>
<sequence>MLGRGAAGVAKVAQDASRSCGQALHPSCISIRRQMVRLRFSVQIPASHGFPAWAPVCRVTALLPPARHELVGSFDCLCHMGRIPTSRGRSGGELRRVLLSADGRQVVVPFTAMSKFCNGANRMRTAWNCAWTSELHANIFCPPTEPGHTHMDQCSANCLQVPPTCSKQWCASSSSERLEWTRFLGTVMAATECRNEVLFIPLSWNRLATSSPPANGENAAHVVAQWRASRWAKTKYRWTAQPQNVVVGVCVS</sequence>
<organism evidence="1 2">
    <name type="scientific">Trypanosoma cruzi Dm28c</name>
    <dbReference type="NCBI Taxonomy" id="1416333"/>
    <lineage>
        <taxon>Eukaryota</taxon>
        <taxon>Discoba</taxon>
        <taxon>Euglenozoa</taxon>
        <taxon>Kinetoplastea</taxon>
        <taxon>Metakinetoplastina</taxon>
        <taxon>Trypanosomatida</taxon>
        <taxon>Trypanosomatidae</taxon>
        <taxon>Trypanosoma</taxon>
        <taxon>Schizotrypanum</taxon>
    </lineage>
</organism>
<reference evidence="1 2" key="1">
    <citation type="journal article" date="2014" name="Genome Announc.">
        <title>Trypanosoma cruzi Clone Dm28c Draft Genome Sequence.</title>
        <authorList>
            <person name="Grisard E.C."/>
            <person name="Teixeira S.M."/>
            <person name="de Almeida L.G."/>
            <person name="Stoco P.H."/>
            <person name="Gerber A.L."/>
            <person name="Talavera-Lopez C."/>
            <person name="Lima O.C."/>
            <person name="Andersson B."/>
            <person name="de Vasconcelos A.T."/>
        </authorList>
    </citation>
    <scope>NUCLEOTIDE SEQUENCE [LARGE SCALE GENOMIC DNA]</scope>
    <source>
        <strain evidence="1 2">Dm28c</strain>
    </source>
</reference>
<evidence type="ECO:0000313" key="1">
    <source>
        <dbReference type="EMBL" id="ESS55120.1"/>
    </source>
</evidence>
<accession>V5A2W4</accession>
<protein>
    <submittedName>
        <fullName evidence="1">Uncharacterized protein</fullName>
    </submittedName>
</protein>
<dbReference type="Proteomes" id="UP000017861">
    <property type="component" value="Unassembled WGS sequence"/>
</dbReference>
<proteinExistence type="predicted"/>
<comment type="caution">
    <text evidence="1">The sequence shown here is derived from an EMBL/GenBank/DDBJ whole genome shotgun (WGS) entry which is preliminary data.</text>
</comment>